<gene>
    <name evidence="1" type="ORF">J2W49_002505</name>
</gene>
<comment type="caution">
    <text evidence="1">The sequence shown here is derived from an EMBL/GenBank/DDBJ whole genome shotgun (WGS) entry which is preliminary data.</text>
</comment>
<dbReference type="RefSeq" id="WP_310316168.1">
    <property type="nucleotide sequence ID" value="NZ_JAVDWU010000004.1"/>
</dbReference>
<evidence type="ECO:0000313" key="2">
    <source>
        <dbReference type="Proteomes" id="UP001265700"/>
    </source>
</evidence>
<dbReference type="Pfam" id="PF14137">
    <property type="entry name" value="DUF4304"/>
    <property type="match status" value="1"/>
</dbReference>
<name>A0ABU1WNC6_9BURK</name>
<accession>A0ABU1WNC6</accession>
<evidence type="ECO:0008006" key="3">
    <source>
        <dbReference type="Google" id="ProtNLM"/>
    </source>
</evidence>
<evidence type="ECO:0000313" key="1">
    <source>
        <dbReference type="EMBL" id="MDR7150547.1"/>
    </source>
</evidence>
<dbReference type="Proteomes" id="UP001265700">
    <property type="component" value="Unassembled WGS sequence"/>
</dbReference>
<dbReference type="EMBL" id="JAVDWU010000004">
    <property type="protein sequence ID" value="MDR7150547.1"/>
    <property type="molecule type" value="Genomic_DNA"/>
</dbReference>
<proteinExistence type="predicted"/>
<reference evidence="1 2" key="1">
    <citation type="submission" date="2023-07" db="EMBL/GenBank/DDBJ databases">
        <title>Sorghum-associated microbial communities from plants grown in Nebraska, USA.</title>
        <authorList>
            <person name="Schachtman D."/>
        </authorList>
    </citation>
    <scope>NUCLEOTIDE SEQUENCE [LARGE SCALE GENOMIC DNA]</scope>
    <source>
        <strain evidence="1 2">4249</strain>
    </source>
</reference>
<protein>
    <recommendedName>
        <fullName evidence="3">DUF4304 domain-containing protein</fullName>
    </recommendedName>
</protein>
<keyword evidence="2" id="KW-1185">Reference proteome</keyword>
<dbReference type="InterPro" id="IPR025412">
    <property type="entry name" value="DUF4304"/>
</dbReference>
<organism evidence="1 2">
    <name type="scientific">Hydrogenophaga palleronii</name>
    <dbReference type="NCBI Taxonomy" id="65655"/>
    <lineage>
        <taxon>Bacteria</taxon>
        <taxon>Pseudomonadati</taxon>
        <taxon>Pseudomonadota</taxon>
        <taxon>Betaproteobacteria</taxon>
        <taxon>Burkholderiales</taxon>
        <taxon>Comamonadaceae</taxon>
        <taxon>Hydrogenophaga</taxon>
    </lineage>
</organism>
<sequence>MDLRNFKLEYKTLMRTVVTPLFKSEGFENRGQSFRRLRGSIYQYVTFEGNRRNAASSFSFTGNLSFLHATPAVEADFWCDDPTAWVGSKRMGFLTDGVDQWYRLEDLCAEDMATLMRATLAETVFPSLQDVCSADDVQAFMVAIDDSNRQRGLRLPSPFVQRGFG</sequence>